<dbReference type="SUPFAM" id="SSF55874">
    <property type="entry name" value="ATPase domain of HSP90 chaperone/DNA topoisomerase II/histidine kinase"/>
    <property type="match status" value="1"/>
</dbReference>
<feature type="transmembrane region" description="Helical" evidence="1">
    <location>
        <begin position="53"/>
        <end position="75"/>
    </location>
</feature>
<feature type="transmembrane region" description="Helical" evidence="1">
    <location>
        <begin position="84"/>
        <end position="106"/>
    </location>
</feature>
<accession>A0A085Z8A6</accession>
<gene>
    <name evidence="3" type="ORF">IX39_08575</name>
</gene>
<feature type="transmembrane region" description="Helical" evidence="1">
    <location>
        <begin position="24"/>
        <end position="41"/>
    </location>
</feature>
<dbReference type="OrthoDB" id="9809908at2"/>
<keyword evidence="3" id="KW-0418">Kinase</keyword>
<keyword evidence="1" id="KW-0472">Membrane</keyword>
<dbReference type="PANTHER" id="PTHR34220">
    <property type="entry name" value="SENSOR HISTIDINE KINASE YPDA"/>
    <property type="match status" value="1"/>
</dbReference>
<sequence>MSYKTLEVQNTKAIRFITEDKFRLLRHAVLLLGILAILSYSKDVTEYRGSFRFLKVLFIYVPLVLMCYININFLVPVFFFKGRYVIYFALLILLVILSLNAISTVLDVFFPNKGTFDPHRDSEGRGFYESIVILIPIILVTTMIKLFQRWMKDNQRINELDRINFKMELNELRNQMNPHFLFNTLNGIKSLIRTDPDKAGMVIVKLSEFLRYQLYENNDERTLLKSEINFLSNFLDLETIRRDNLSVKLSSDTDCSIIKSIFLPPNLFTTFVENAVKHSVNINDEESFVHVKIDVKDNFLHFCCINSKDSNYIPSASEKSSGLGLGNIKRRLELLYGHNHTLDIYSSESQYEIKLTIPL</sequence>
<evidence type="ECO:0000256" key="1">
    <source>
        <dbReference type="SAM" id="Phobius"/>
    </source>
</evidence>
<evidence type="ECO:0000259" key="2">
    <source>
        <dbReference type="Pfam" id="PF06580"/>
    </source>
</evidence>
<feature type="transmembrane region" description="Helical" evidence="1">
    <location>
        <begin position="126"/>
        <end position="147"/>
    </location>
</feature>
<dbReference type="InterPro" id="IPR010559">
    <property type="entry name" value="Sig_transdc_His_kin_internal"/>
</dbReference>
<keyword evidence="1" id="KW-1133">Transmembrane helix</keyword>
<dbReference type="GO" id="GO:0000155">
    <property type="term" value="F:phosphorelay sensor kinase activity"/>
    <property type="evidence" value="ECO:0007669"/>
    <property type="project" value="InterPro"/>
</dbReference>
<comment type="caution">
    <text evidence="3">The sequence shown here is derived from an EMBL/GenBank/DDBJ whole genome shotgun (WGS) entry which is preliminary data.</text>
</comment>
<keyword evidence="3" id="KW-0808">Transferase</keyword>
<dbReference type="STRING" id="236814.IX39_08575"/>
<protein>
    <submittedName>
        <fullName evidence="3">Histidine kinase</fullName>
    </submittedName>
</protein>
<dbReference type="eggNOG" id="COG2972">
    <property type="taxonomic scope" value="Bacteria"/>
</dbReference>
<feature type="domain" description="Signal transduction histidine kinase internal region" evidence="2">
    <location>
        <begin position="167"/>
        <end position="243"/>
    </location>
</feature>
<evidence type="ECO:0000313" key="4">
    <source>
        <dbReference type="Proteomes" id="UP000028713"/>
    </source>
</evidence>
<dbReference type="Gene3D" id="3.30.565.10">
    <property type="entry name" value="Histidine kinase-like ATPase, C-terminal domain"/>
    <property type="match status" value="1"/>
</dbReference>
<dbReference type="InterPro" id="IPR036890">
    <property type="entry name" value="HATPase_C_sf"/>
</dbReference>
<name>A0A085Z8A6_9FLAO</name>
<organism evidence="3 4">
    <name type="scientific">Chryseobacterium formosense</name>
    <dbReference type="NCBI Taxonomy" id="236814"/>
    <lineage>
        <taxon>Bacteria</taxon>
        <taxon>Pseudomonadati</taxon>
        <taxon>Bacteroidota</taxon>
        <taxon>Flavobacteriia</taxon>
        <taxon>Flavobacteriales</taxon>
        <taxon>Weeksellaceae</taxon>
        <taxon>Chryseobacterium group</taxon>
        <taxon>Chryseobacterium</taxon>
    </lineage>
</organism>
<dbReference type="InterPro" id="IPR050640">
    <property type="entry name" value="Bact_2-comp_sensor_kinase"/>
</dbReference>
<dbReference type="Pfam" id="PF06580">
    <property type="entry name" value="His_kinase"/>
    <property type="match status" value="1"/>
</dbReference>
<dbReference type="GO" id="GO:0016020">
    <property type="term" value="C:membrane"/>
    <property type="evidence" value="ECO:0007669"/>
    <property type="project" value="InterPro"/>
</dbReference>
<proteinExistence type="predicted"/>
<keyword evidence="4" id="KW-1185">Reference proteome</keyword>
<reference evidence="3 4" key="1">
    <citation type="submission" date="2014-07" db="EMBL/GenBank/DDBJ databases">
        <title>Genome of Chryseobacterium formosense LMG 24722.</title>
        <authorList>
            <person name="Pipes S.E."/>
            <person name="Stropko S.J."/>
            <person name="Newman J.D."/>
        </authorList>
    </citation>
    <scope>NUCLEOTIDE SEQUENCE [LARGE SCALE GENOMIC DNA]</scope>
    <source>
        <strain evidence="3 4">LMG 24722</strain>
    </source>
</reference>
<evidence type="ECO:0000313" key="3">
    <source>
        <dbReference type="EMBL" id="KFF00670.1"/>
    </source>
</evidence>
<dbReference type="AlphaFoldDB" id="A0A085Z8A6"/>
<dbReference type="Proteomes" id="UP000028713">
    <property type="component" value="Unassembled WGS sequence"/>
</dbReference>
<dbReference type="EMBL" id="JPRP01000001">
    <property type="protein sequence ID" value="KFF00670.1"/>
    <property type="molecule type" value="Genomic_DNA"/>
</dbReference>
<keyword evidence="1" id="KW-0812">Transmembrane</keyword>
<dbReference type="PANTHER" id="PTHR34220:SF7">
    <property type="entry name" value="SENSOR HISTIDINE KINASE YPDA"/>
    <property type="match status" value="1"/>
</dbReference>